<reference evidence="2" key="1">
    <citation type="submission" date="2022-02" db="EMBL/GenBank/DDBJ databases">
        <title>Crop Bioprotection Bacillus Genome Sequencing.</title>
        <authorList>
            <person name="Dunlap C."/>
        </authorList>
    </citation>
    <scope>NUCLEOTIDE SEQUENCE</scope>
    <source>
        <strain evidence="2">M18B4</strain>
    </source>
</reference>
<proteinExistence type="predicted"/>
<evidence type="ECO:0000256" key="1">
    <source>
        <dbReference type="SAM" id="Phobius"/>
    </source>
</evidence>
<keyword evidence="1" id="KW-0472">Membrane</keyword>
<comment type="caution">
    <text evidence="2">The sequence shown here is derived from an EMBL/GenBank/DDBJ whole genome shotgun (WGS) entry which is preliminary data.</text>
</comment>
<organism evidence="2 3">
    <name type="scientific">Bacillus spizizenii</name>
    <name type="common">Bacillus subtilis subsp. spizizenii</name>
    <dbReference type="NCBI Taxonomy" id="96241"/>
    <lineage>
        <taxon>Bacteria</taxon>
        <taxon>Bacillati</taxon>
        <taxon>Bacillota</taxon>
        <taxon>Bacilli</taxon>
        <taxon>Bacillales</taxon>
        <taxon>Bacillaceae</taxon>
        <taxon>Bacillus</taxon>
    </lineage>
</organism>
<evidence type="ECO:0000313" key="3">
    <source>
        <dbReference type="Proteomes" id="UP001070352"/>
    </source>
</evidence>
<dbReference type="InterPro" id="IPR035289">
    <property type="entry name" value="DUF5366"/>
</dbReference>
<evidence type="ECO:0000313" key="2">
    <source>
        <dbReference type="EMBL" id="MCY8123311.1"/>
    </source>
</evidence>
<sequence length="28" mass="3307">LLFWFTFVIGILFIFIKLYNSIMASLPV</sequence>
<accession>A0A9Q4DTL4</accession>
<dbReference type="Pfam" id="PF17328">
    <property type="entry name" value="DUF5366"/>
    <property type="match status" value="1"/>
</dbReference>
<dbReference type="AlphaFoldDB" id="A0A9Q4DTL4"/>
<dbReference type="Proteomes" id="UP001070352">
    <property type="component" value="Unassembled WGS sequence"/>
</dbReference>
<protein>
    <submittedName>
        <fullName evidence="2">YufK family protein</fullName>
    </submittedName>
</protein>
<dbReference type="EMBL" id="JALANJ010000094">
    <property type="protein sequence ID" value="MCY8123311.1"/>
    <property type="molecule type" value="Genomic_DNA"/>
</dbReference>
<feature type="transmembrane region" description="Helical" evidence="1">
    <location>
        <begin position="6"/>
        <end position="26"/>
    </location>
</feature>
<feature type="non-terminal residue" evidence="2">
    <location>
        <position position="1"/>
    </location>
</feature>
<keyword evidence="1" id="KW-0812">Transmembrane</keyword>
<gene>
    <name evidence="2" type="ORF">MOC45_22560</name>
</gene>
<name>A0A9Q4DTL4_BACSC</name>
<keyword evidence="1" id="KW-1133">Transmembrane helix</keyword>